<evidence type="ECO:0000313" key="2">
    <source>
        <dbReference type="EMBL" id="CAE6492532.1"/>
    </source>
</evidence>
<name>A0A8H3CPB1_9AGAM</name>
<dbReference type="AlphaFoldDB" id="A0A8H3CPB1"/>
<proteinExistence type="predicted"/>
<gene>
    <name evidence="2" type="ORF">RDB_LOCUS86412</name>
</gene>
<organism evidence="2 3">
    <name type="scientific">Rhizoctonia solani</name>
    <dbReference type="NCBI Taxonomy" id="456999"/>
    <lineage>
        <taxon>Eukaryota</taxon>
        <taxon>Fungi</taxon>
        <taxon>Dikarya</taxon>
        <taxon>Basidiomycota</taxon>
        <taxon>Agaricomycotina</taxon>
        <taxon>Agaricomycetes</taxon>
        <taxon>Cantharellales</taxon>
        <taxon>Ceratobasidiaceae</taxon>
        <taxon>Rhizoctonia</taxon>
    </lineage>
</organism>
<evidence type="ECO:0000256" key="1">
    <source>
        <dbReference type="SAM" id="MobiDB-lite"/>
    </source>
</evidence>
<sequence>MAGQKRNADGAGVSETRAAKAAKVSSKDAATSKKPASKSKAAEKPASKSKAAEKPTSKGKPASKSEKAAPKSTGKAKAKVGSCLVVIEAISPSYAWVNKAPLSAEDFKSKALPLHVNLTQTPPKLEGESAPATSDDGLLASIAMQPTTFQTGSYGWKGSRRMTIPLPGGTEGETVTVMININASVVGSKDAAAEAEKEDLAAAVKEDLASGSDSD</sequence>
<comment type="caution">
    <text evidence="2">The sequence shown here is derived from an EMBL/GenBank/DDBJ whole genome shotgun (WGS) entry which is preliminary data.</text>
</comment>
<accession>A0A8H3CPB1</accession>
<feature type="compositionally biased region" description="Basic and acidic residues" evidence="1">
    <location>
        <begin position="40"/>
        <end position="56"/>
    </location>
</feature>
<reference evidence="2" key="1">
    <citation type="submission" date="2021-01" db="EMBL/GenBank/DDBJ databases">
        <authorList>
            <person name="Kaushik A."/>
        </authorList>
    </citation>
    <scope>NUCLEOTIDE SEQUENCE</scope>
    <source>
        <strain evidence="2">Type strain: AG8-Rh-89/</strain>
    </source>
</reference>
<evidence type="ECO:0000313" key="3">
    <source>
        <dbReference type="Proteomes" id="UP000663850"/>
    </source>
</evidence>
<feature type="compositionally biased region" description="Low complexity" evidence="1">
    <location>
        <begin position="19"/>
        <end position="34"/>
    </location>
</feature>
<dbReference type="EMBL" id="CAJMWZ010004572">
    <property type="protein sequence ID" value="CAE6492532.1"/>
    <property type="molecule type" value="Genomic_DNA"/>
</dbReference>
<protein>
    <submittedName>
        <fullName evidence="2">Uncharacterized protein</fullName>
    </submittedName>
</protein>
<feature type="region of interest" description="Disordered" evidence="1">
    <location>
        <begin position="1"/>
        <end position="76"/>
    </location>
</feature>
<dbReference type="Proteomes" id="UP000663850">
    <property type="component" value="Unassembled WGS sequence"/>
</dbReference>